<dbReference type="CDD" id="cd00085">
    <property type="entry name" value="HNHc"/>
    <property type="match status" value="1"/>
</dbReference>
<keyword evidence="2" id="KW-0255">Endonuclease</keyword>
<comment type="caution">
    <text evidence="2">The sequence shown here is derived from an EMBL/GenBank/DDBJ whole genome shotgun (WGS) entry which is preliminary data.</text>
</comment>
<dbReference type="InterPro" id="IPR003615">
    <property type="entry name" value="HNH_nuc"/>
</dbReference>
<evidence type="ECO:0000259" key="1">
    <source>
        <dbReference type="SMART" id="SM00507"/>
    </source>
</evidence>
<dbReference type="AlphaFoldDB" id="A0AB36FQZ0"/>
<dbReference type="RefSeq" id="WP_205650827.1">
    <property type="nucleotide sequence ID" value="NZ_MIPW01000012.1"/>
</dbReference>
<dbReference type="GO" id="GO:0003676">
    <property type="term" value="F:nucleic acid binding"/>
    <property type="evidence" value="ECO:0007669"/>
    <property type="project" value="InterPro"/>
</dbReference>
<keyword evidence="2" id="KW-0540">Nuclease</keyword>
<organism evidence="2 3">
    <name type="scientific">Alteromonas macleodii</name>
    <name type="common">Pseudoalteromonas macleodii</name>
    <dbReference type="NCBI Taxonomy" id="28108"/>
    <lineage>
        <taxon>Bacteria</taxon>
        <taxon>Pseudomonadati</taxon>
        <taxon>Pseudomonadota</taxon>
        <taxon>Gammaproteobacteria</taxon>
        <taxon>Alteromonadales</taxon>
        <taxon>Alteromonadaceae</taxon>
        <taxon>Alteromonas/Salinimonas group</taxon>
        <taxon>Alteromonas</taxon>
    </lineage>
</organism>
<dbReference type="InterPro" id="IPR002711">
    <property type="entry name" value="HNH"/>
</dbReference>
<dbReference type="Proteomes" id="UP000095392">
    <property type="component" value="Unassembled WGS sequence"/>
</dbReference>
<sequence>MAKISRKKFIESVGATCANWQWSWSFINVEKKFIIFGEWDANADGLIFSEDWNGPGSKQSREHIRLVEEEGYLLKTFPMEYAQTEDGKPQIKSFKPELTVKRVFNVGSNWYVTKPERIALPPEEVQYPEIYEEGATKKVSVNIYERNSEARRKCIAKYGYSCQVCEFDFEEKYGELGKEFIHVHHLVPLSDIKKEYKLNPTKDLVPVCPNCHAMLHKTQPPLLIEQLKEILRKKST</sequence>
<dbReference type="GO" id="GO:0008270">
    <property type="term" value="F:zinc ion binding"/>
    <property type="evidence" value="ECO:0007669"/>
    <property type="project" value="InterPro"/>
</dbReference>
<protein>
    <submittedName>
        <fullName evidence="2">HNH endonuclease family protein</fullName>
    </submittedName>
</protein>
<feature type="domain" description="HNH nuclease" evidence="1">
    <location>
        <begin position="149"/>
        <end position="213"/>
    </location>
</feature>
<name>A0AB36FQZ0_ALTMA</name>
<dbReference type="Pfam" id="PF01844">
    <property type="entry name" value="HNH"/>
    <property type="match status" value="1"/>
</dbReference>
<accession>A0AB36FQZ0</accession>
<keyword evidence="3" id="KW-1185">Reference proteome</keyword>
<proteinExistence type="predicted"/>
<dbReference type="SMART" id="SM00507">
    <property type="entry name" value="HNHc"/>
    <property type="match status" value="1"/>
</dbReference>
<dbReference type="GO" id="GO:0004519">
    <property type="term" value="F:endonuclease activity"/>
    <property type="evidence" value="ECO:0007669"/>
    <property type="project" value="UniProtKB-KW"/>
</dbReference>
<gene>
    <name evidence="2" type="ORF">BFV95_2278</name>
</gene>
<keyword evidence="2" id="KW-0378">Hydrolase</keyword>
<reference evidence="2 3" key="1">
    <citation type="submission" date="2016-09" db="EMBL/GenBank/DDBJ databases">
        <title>Draft Genome Sequence of four Alteromonas macleodii strains isolated from copper coupons and grown long-term at elevated copper levels.</title>
        <authorList>
            <person name="Cusick K."/>
            <person name="Dale J."/>
            <person name="Little B."/>
            <person name="Biffinger J."/>
        </authorList>
    </citation>
    <scope>NUCLEOTIDE SEQUENCE [LARGE SCALE GENOMIC DNA]</scope>
    <source>
        <strain evidence="2 3">KCP01</strain>
    </source>
</reference>
<dbReference type="EMBL" id="MIPY01000014">
    <property type="protein sequence ID" value="OES31323.1"/>
    <property type="molecule type" value="Genomic_DNA"/>
</dbReference>
<evidence type="ECO:0000313" key="3">
    <source>
        <dbReference type="Proteomes" id="UP000095392"/>
    </source>
</evidence>
<dbReference type="Gene3D" id="1.10.30.50">
    <property type="match status" value="1"/>
</dbReference>
<evidence type="ECO:0000313" key="2">
    <source>
        <dbReference type="EMBL" id="OES31323.1"/>
    </source>
</evidence>